<feature type="transmembrane region" description="Helical" evidence="2">
    <location>
        <begin position="195"/>
        <end position="221"/>
    </location>
</feature>
<evidence type="ECO:0000313" key="3">
    <source>
        <dbReference type="EMBL" id="KNZ49491.1"/>
    </source>
</evidence>
<keyword evidence="2" id="KW-1133">Transmembrane helix</keyword>
<keyword evidence="2" id="KW-0472">Membrane</keyword>
<keyword evidence="4" id="KW-1185">Reference proteome</keyword>
<dbReference type="AlphaFoldDB" id="A0A0L6ULU3"/>
<keyword evidence="2" id="KW-0812">Transmembrane</keyword>
<evidence type="ECO:0000256" key="2">
    <source>
        <dbReference type="SAM" id="Phobius"/>
    </source>
</evidence>
<feature type="compositionally biased region" description="Basic and acidic residues" evidence="1">
    <location>
        <begin position="286"/>
        <end position="303"/>
    </location>
</feature>
<gene>
    <name evidence="3" type="ORF">VP01_497g1</name>
</gene>
<reference evidence="3 4" key="1">
    <citation type="submission" date="2015-08" db="EMBL/GenBank/DDBJ databases">
        <title>Next Generation Sequencing and Analysis of the Genome of Puccinia sorghi L Schw, the Causal Agent of Maize Common Rust.</title>
        <authorList>
            <person name="Rochi L."/>
            <person name="Burguener G."/>
            <person name="Darino M."/>
            <person name="Turjanski A."/>
            <person name="Kreff E."/>
            <person name="Dieguez M.J."/>
            <person name="Sacco F."/>
        </authorList>
    </citation>
    <scope>NUCLEOTIDE SEQUENCE [LARGE SCALE GENOMIC DNA]</scope>
    <source>
        <strain evidence="3 4">RO10H11247</strain>
    </source>
</reference>
<evidence type="ECO:0000256" key="1">
    <source>
        <dbReference type="SAM" id="MobiDB-lite"/>
    </source>
</evidence>
<feature type="transmembrane region" description="Helical" evidence="2">
    <location>
        <begin position="158"/>
        <end position="183"/>
    </location>
</feature>
<feature type="transmembrane region" description="Helical" evidence="2">
    <location>
        <begin position="50"/>
        <end position="78"/>
    </location>
</feature>
<sequence>MGDSDEGGTEQCKFLCELYEAGELIMGRMTYLYINSEDLVGQFKFLQVPFFGLVSLAGLCCVVYARSVFIMGFCSLAYTGFVMVPHNIPGSMFSGCRALLPLWSHLGLSALFGISIRSQLVVMTLDWPLWASRHLTLANMIHRSFLTSLFRFLSTNHIYIYICICLLMCFFSLDKHIYIYMYIYINKEIFLIDDFLYTEICYGDLCVVPIIIIYIYIYIYIWRGKKNLTIKLLTLKSARRKKKPLQVLVRRAVVRRTKKRGSRVKPPLFFEKKKRKKKKKERKNYKHGEEERQKKDKYGREETSEASGRESISTSKVSYICIYIYIYT</sequence>
<proteinExistence type="predicted"/>
<protein>
    <submittedName>
        <fullName evidence="3">Uncharacterized protein</fullName>
    </submittedName>
</protein>
<dbReference type="EMBL" id="LAVV01010142">
    <property type="protein sequence ID" value="KNZ49491.1"/>
    <property type="molecule type" value="Genomic_DNA"/>
</dbReference>
<dbReference type="VEuPathDB" id="FungiDB:VP01_497g1"/>
<accession>A0A0L6ULU3</accession>
<evidence type="ECO:0000313" key="4">
    <source>
        <dbReference type="Proteomes" id="UP000037035"/>
    </source>
</evidence>
<comment type="caution">
    <text evidence="3">The sequence shown here is derived from an EMBL/GenBank/DDBJ whole genome shotgun (WGS) entry which is preliminary data.</text>
</comment>
<dbReference type="Proteomes" id="UP000037035">
    <property type="component" value="Unassembled WGS sequence"/>
</dbReference>
<organism evidence="3 4">
    <name type="scientific">Puccinia sorghi</name>
    <dbReference type="NCBI Taxonomy" id="27349"/>
    <lineage>
        <taxon>Eukaryota</taxon>
        <taxon>Fungi</taxon>
        <taxon>Dikarya</taxon>
        <taxon>Basidiomycota</taxon>
        <taxon>Pucciniomycotina</taxon>
        <taxon>Pucciniomycetes</taxon>
        <taxon>Pucciniales</taxon>
        <taxon>Pucciniaceae</taxon>
        <taxon>Puccinia</taxon>
    </lineage>
</organism>
<name>A0A0L6ULU3_9BASI</name>
<feature type="compositionally biased region" description="Basic residues" evidence="1">
    <location>
        <begin position="273"/>
        <end position="285"/>
    </location>
</feature>
<feature type="region of interest" description="Disordered" evidence="1">
    <location>
        <begin position="273"/>
        <end position="313"/>
    </location>
</feature>